<evidence type="ECO:0000313" key="4">
    <source>
        <dbReference type="Proteomes" id="UP000078389"/>
    </source>
</evidence>
<feature type="transmembrane region" description="Helical" evidence="2">
    <location>
        <begin position="6"/>
        <end position="23"/>
    </location>
</feature>
<evidence type="ECO:0000313" key="3">
    <source>
        <dbReference type="EMBL" id="OAM73811.1"/>
    </source>
</evidence>
<dbReference type="STRING" id="1770058.A3840_17635"/>
<gene>
    <name evidence="3" type="ORF">A3840_17635</name>
</gene>
<dbReference type="AlphaFoldDB" id="A0A178HLX5"/>
<proteinExistence type="predicted"/>
<dbReference type="Proteomes" id="UP000078389">
    <property type="component" value="Unassembled WGS sequence"/>
</dbReference>
<comment type="caution">
    <text evidence="3">The sequence shown here is derived from an EMBL/GenBank/DDBJ whole genome shotgun (WGS) entry which is preliminary data.</text>
</comment>
<dbReference type="EMBL" id="LVVY01000130">
    <property type="protein sequence ID" value="OAM73811.1"/>
    <property type="molecule type" value="Genomic_DNA"/>
</dbReference>
<organism evidence="3 4">
    <name type="scientific">Devosia elaeis</name>
    <dbReference type="NCBI Taxonomy" id="1770058"/>
    <lineage>
        <taxon>Bacteria</taxon>
        <taxon>Pseudomonadati</taxon>
        <taxon>Pseudomonadota</taxon>
        <taxon>Alphaproteobacteria</taxon>
        <taxon>Hyphomicrobiales</taxon>
        <taxon>Devosiaceae</taxon>
        <taxon>Devosia</taxon>
    </lineage>
</organism>
<evidence type="ECO:0000256" key="1">
    <source>
        <dbReference type="SAM" id="MobiDB-lite"/>
    </source>
</evidence>
<evidence type="ECO:0000256" key="2">
    <source>
        <dbReference type="SAM" id="Phobius"/>
    </source>
</evidence>
<reference evidence="3 4" key="1">
    <citation type="submission" date="2016-03" db="EMBL/GenBank/DDBJ databases">
        <title>Genome sequencing of Devosia sp. S37.</title>
        <authorList>
            <person name="Mohd Nor M."/>
        </authorList>
    </citation>
    <scope>NUCLEOTIDE SEQUENCE [LARGE SCALE GENOMIC DNA]</scope>
    <source>
        <strain evidence="3 4">S37</strain>
    </source>
</reference>
<keyword evidence="2" id="KW-1133">Transmembrane helix</keyword>
<keyword evidence="2" id="KW-0812">Transmembrane</keyword>
<keyword evidence="2" id="KW-0472">Membrane</keyword>
<keyword evidence="4" id="KW-1185">Reference proteome</keyword>
<sequence length="76" mass="9087">MLLRILLFLGLGLLIYLGIRRIWMDWSGKFKKDDEQARLARRQRDLAERQRPDVIDLKQDKDGTYRPKDGRDRDDG</sequence>
<name>A0A178HLX5_9HYPH</name>
<feature type="region of interest" description="Disordered" evidence="1">
    <location>
        <begin position="55"/>
        <end position="76"/>
    </location>
</feature>
<dbReference type="RefSeq" id="WP_067460053.1">
    <property type="nucleotide sequence ID" value="NZ_LVVY01000130.1"/>
</dbReference>
<accession>A0A178HLX5</accession>
<protein>
    <submittedName>
        <fullName evidence="3">Uncharacterized protein</fullName>
    </submittedName>
</protein>